<dbReference type="AlphaFoldDB" id="A0A2C5XV55"/>
<dbReference type="SMART" id="SM00508">
    <property type="entry name" value="PostSET"/>
    <property type="match status" value="1"/>
</dbReference>
<keyword evidence="7" id="KW-0539">Nucleus</keyword>
<name>A0A2C5XV55_9HYPO</name>
<comment type="subcellular location">
    <subcellularLocation>
        <location evidence="2">Chromosome</location>
    </subcellularLocation>
    <subcellularLocation>
        <location evidence="1">Nucleus</location>
    </subcellularLocation>
</comment>
<keyword evidence="6" id="KW-0949">S-adenosyl-L-methionine</keyword>
<dbReference type="PROSITE" id="PS51215">
    <property type="entry name" value="AWS"/>
    <property type="match status" value="1"/>
</dbReference>
<dbReference type="InterPro" id="IPR001214">
    <property type="entry name" value="SET_dom"/>
</dbReference>
<feature type="region of interest" description="Disordered" evidence="8">
    <location>
        <begin position="1"/>
        <end position="194"/>
    </location>
</feature>
<dbReference type="SUPFAM" id="SSF82199">
    <property type="entry name" value="SET domain"/>
    <property type="match status" value="1"/>
</dbReference>
<dbReference type="InterPro" id="IPR003616">
    <property type="entry name" value="Post-SET_dom"/>
</dbReference>
<keyword evidence="3" id="KW-0158">Chromosome</keyword>
<dbReference type="PANTHER" id="PTHR22884">
    <property type="entry name" value="SET DOMAIN PROTEINS"/>
    <property type="match status" value="1"/>
</dbReference>
<reference evidence="12 13" key="1">
    <citation type="submission" date="2017-06" db="EMBL/GenBank/DDBJ databases">
        <title>Ant-infecting Ophiocordyceps genomes reveal a high diversity of potential behavioral manipulation genes and a possible major role for enterotoxins.</title>
        <authorList>
            <person name="De Bekker C."/>
            <person name="Evans H.C."/>
            <person name="Brachmann A."/>
            <person name="Hughes D.P."/>
        </authorList>
    </citation>
    <scope>NUCLEOTIDE SEQUENCE [LARGE SCALE GENOMIC DNA]</scope>
    <source>
        <strain evidence="12 13">Map64</strain>
    </source>
</reference>
<dbReference type="Gene3D" id="2.170.270.10">
    <property type="entry name" value="SET domain"/>
    <property type="match status" value="1"/>
</dbReference>
<feature type="compositionally biased region" description="Polar residues" evidence="8">
    <location>
        <begin position="7"/>
        <end position="40"/>
    </location>
</feature>
<feature type="domain" description="SET" evidence="9">
    <location>
        <begin position="445"/>
        <end position="561"/>
    </location>
</feature>
<protein>
    <recommendedName>
        <fullName evidence="14">Histone-lysine N-methyltransferase</fullName>
    </recommendedName>
</protein>
<dbReference type="InterPro" id="IPR006560">
    <property type="entry name" value="AWS_dom"/>
</dbReference>
<dbReference type="PROSITE" id="PS50868">
    <property type="entry name" value="POST_SET"/>
    <property type="match status" value="1"/>
</dbReference>
<keyword evidence="5" id="KW-0808">Transferase</keyword>
<feature type="compositionally biased region" description="Low complexity" evidence="8">
    <location>
        <begin position="129"/>
        <end position="146"/>
    </location>
</feature>
<dbReference type="STRING" id="1399860.A0A2C5XV55"/>
<proteinExistence type="predicted"/>
<feature type="compositionally biased region" description="Pro residues" evidence="8">
    <location>
        <begin position="237"/>
        <end position="246"/>
    </location>
</feature>
<evidence type="ECO:0000256" key="3">
    <source>
        <dbReference type="ARBA" id="ARBA00022454"/>
    </source>
</evidence>
<dbReference type="OrthoDB" id="422362at2759"/>
<evidence type="ECO:0000256" key="1">
    <source>
        <dbReference type="ARBA" id="ARBA00004123"/>
    </source>
</evidence>
<dbReference type="PROSITE" id="PS50280">
    <property type="entry name" value="SET"/>
    <property type="match status" value="1"/>
</dbReference>
<evidence type="ECO:0008006" key="14">
    <source>
        <dbReference type="Google" id="ProtNLM"/>
    </source>
</evidence>
<dbReference type="GO" id="GO:0032259">
    <property type="term" value="P:methylation"/>
    <property type="evidence" value="ECO:0007669"/>
    <property type="project" value="UniProtKB-KW"/>
</dbReference>
<feature type="region of interest" description="Disordered" evidence="8">
    <location>
        <begin position="744"/>
        <end position="794"/>
    </location>
</feature>
<keyword evidence="4" id="KW-0489">Methyltransferase</keyword>
<dbReference type="GO" id="GO:0042054">
    <property type="term" value="F:histone methyltransferase activity"/>
    <property type="evidence" value="ECO:0007669"/>
    <property type="project" value="InterPro"/>
</dbReference>
<organism evidence="12 13">
    <name type="scientific">Ophiocordyceps australis</name>
    <dbReference type="NCBI Taxonomy" id="1399860"/>
    <lineage>
        <taxon>Eukaryota</taxon>
        <taxon>Fungi</taxon>
        <taxon>Dikarya</taxon>
        <taxon>Ascomycota</taxon>
        <taxon>Pezizomycotina</taxon>
        <taxon>Sordariomycetes</taxon>
        <taxon>Hypocreomycetidae</taxon>
        <taxon>Hypocreales</taxon>
        <taxon>Ophiocordycipitaceae</taxon>
        <taxon>Ophiocordyceps</taxon>
    </lineage>
</organism>
<evidence type="ECO:0000256" key="5">
    <source>
        <dbReference type="ARBA" id="ARBA00022679"/>
    </source>
</evidence>
<evidence type="ECO:0000256" key="4">
    <source>
        <dbReference type="ARBA" id="ARBA00022603"/>
    </source>
</evidence>
<evidence type="ECO:0000259" key="11">
    <source>
        <dbReference type="PROSITE" id="PS51215"/>
    </source>
</evidence>
<evidence type="ECO:0000313" key="12">
    <source>
        <dbReference type="EMBL" id="PHH61155.1"/>
    </source>
</evidence>
<dbReference type="InterPro" id="IPR050777">
    <property type="entry name" value="SET2_Histone-Lys_MeTrsfase"/>
</dbReference>
<dbReference type="EMBL" id="NJET01000114">
    <property type="protein sequence ID" value="PHH61155.1"/>
    <property type="molecule type" value="Genomic_DNA"/>
</dbReference>
<feature type="region of interest" description="Disordered" evidence="8">
    <location>
        <begin position="232"/>
        <end position="276"/>
    </location>
</feature>
<evidence type="ECO:0000313" key="13">
    <source>
        <dbReference type="Proteomes" id="UP000226192"/>
    </source>
</evidence>
<sequence>MALFAGNESSAVPTEDTSSNVASWDSTPPTTVADSMSLHSESSKHDVITVADDAADAPPMPCTDLDDEAKDQPKHAATVPRARRTRVSEPVYNLVKLSGTDGHGKRRANGDVVADRKRRRRTHLGGSIQVAASASSPPRSQSQPPVDKSLESSPQTRRRARQALGALKTHPRDPPQARPSVLGATLSRLGRRVDEGKSKLSRELKRLQDTKEFAGIEDVPVIHTVWSNGKYVDPSAPVEPPAPTPPKTNARPADPDEAADEAKLSRPLEPITNTRKQRVKKFLDKGLYAGQDAPRDIAKGLTPAEKKKLAQMSDLGSWTTRQSKIMPPPLYTGLRTLIGGRDFKLPYHICNPLPPGQPKPDEWKKMTKNRFIGDSKDYWRKMPHLHDYQSKCVCKPEDGCGESCQNRIMLYECDATNCNIGKQYCTNRAFADLSARRAKGGKYRVGVEVIKTADRGYGVRSNRSFRPNQIIMEYAGEIITEEECERRMNEVYRDNECYYLMSFDQNMIIDATTGSIARFVNHSCNPNCRMIKWIVSGQPRMALFAGDKPIVTGDELTYDYNFDPFSAKNVQACLCGEANCRGVLGPKPREVKVPKTMPDVKAAVKATVKAGKRKLRELLGEGADEDEATTRGASKKRKTLAATGIKGSLSTAGIKAAKGAATALKRSVSTITVGAKKAALAATLGSGNKGGESKSNKAGARTPRKLIKKKSVSKRTVCLKTAAARQTASRASSLTIVAKGDVSPEGAHAVGSKTSPKRRASTLSGATMAGSPGSPTPVRQASAALSKIRVVTEN</sequence>
<dbReference type="Proteomes" id="UP000226192">
    <property type="component" value="Unassembled WGS sequence"/>
</dbReference>
<dbReference type="SMART" id="SM00317">
    <property type="entry name" value="SET"/>
    <property type="match status" value="1"/>
</dbReference>
<gene>
    <name evidence="12" type="ORF">CDD81_723</name>
</gene>
<dbReference type="Pfam" id="PF00856">
    <property type="entry name" value="SET"/>
    <property type="match status" value="1"/>
</dbReference>
<comment type="caution">
    <text evidence="12">The sequence shown here is derived from an EMBL/GenBank/DDBJ whole genome shotgun (WGS) entry which is preliminary data.</text>
</comment>
<feature type="domain" description="Post-SET" evidence="10">
    <location>
        <begin position="569"/>
        <end position="585"/>
    </location>
</feature>
<dbReference type="FunFam" id="2.170.270.10:FF:000037">
    <property type="entry name" value="Histone-lysine N-methyltransferase"/>
    <property type="match status" value="1"/>
</dbReference>
<evidence type="ECO:0000259" key="9">
    <source>
        <dbReference type="PROSITE" id="PS50280"/>
    </source>
</evidence>
<dbReference type="Pfam" id="PF17907">
    <property type="entry name" value="AWS"/>
    <property type="match status" value="1"/>
</dbReference>
<keyword evidence="13" id="KW-1185">Reference proteome</keyword>
<evidence type="ECO:0000256" key="6">
    <source>
        <dbReference type="ARBA" id="ARBA00022691"/>
    </source>
</evidence>
<accession>A0A2C5XV55</accession>
<dbReference type="GO" id="GO:0005634">
    <property type="term" value="C:nucleus"/>
    <property type="evidence" value="ECO:0007669"/>
    <property type="project" value="UniProtKB-SubCell"/>
</dbReference>
<dbReference type="GO" id="GO:0005694">
    <property type="term" value="C:chromosome"/>
    <property type="evidence" value="ECO:0007669"/>
    <property type="project" value="UniProtKB-SubCell"/>
</dbReference>
<evidence type="ECO:0000256" key="7">
    <source>
        <dbReference type="ARBA" id="ARBA00023242"/>
    </source>
</evidence>
<dbReference type="InterPro" id="IPR046341">
    <property type="entry name" value="SET_dom_sf"/>
</dbReference>
<evidence type="ECO:0000256" key="2">
    <source>
        <dbReference type="ARBA" id="ARBA00004286"/>
    </source>
</evidence>
<evidence type="ECO:0000256" key="8">
    <source>
        <dbReference type="SAM" id="MobiDB-lite"/>
    </source>
</evidence>
<feature type="domain" description="AWS" evidence="11">
    <location>
        <begin position="387"/>
        <end position="434"/>
    </location>
</feature>
<evidence type="ECO:0000259" key="10">
    <source>
        <dbReference type="PROSITE" id="PS50868"/>
    </source>
</evidence>